<feature type="domain" description="Nudix hydrolase" evidence="4">
    <location>
        <begin position="1"/>
        <end position="131"/>
    </location>
</feature>
<dbReference type="PANTHER" id="PTHR43222:SF2">
    <property type="entry name" value="NUDIX HYDROLASE 23, CHLOROPLASTIC"/>
    <property type="match status" value="1"/>
</dbReference>
<name>A0ABU6GKR5_9BACL</name>
<evidence type="ECO:0000256" key="2">
    <source>
        <dbReference type="ARBA" id="ARBA00022801"/>
    </source>
</evidence>
<evidence type="ECO:0000313" key="5">
    <source>
        <dbReference type="EMBL" id="MEC0240335.1"/>
    </source>
</evidence>
<dbReference type="RefSeq" id="WP_326087973.1">
    <property type="nucleotide sequence ID" value="NZ_JARLKZ010000006.1"/>
</dbReference>
<comment type="caution">
    <text evidence="5">The sequence shown here is derived from an EMBL/GenBank/DDBJ whole genome shotgun (WGS) entry which is preliminary data.</text>
</comment>
<evidence type="ECO:0000256" key="1">
    <source>
        <dbReference type="ARBA" id="ARBA00001946"/>
    </source>
</evidence>
<dbReference type="Pfam" id="PF00293">
    <property type="entry name" value="NUDIX"/>
    <property type="match status" value="1"/>
</dbReference>
<gene>
    <name evidence="5" type="ORF">P4H66_10785</name>
</gene>
<protein>
    <submittedName>
        <fullName evidence="5">8-oxo-dGTP diphosphatase</fullName>
    </submittedName>
</protein>
<sequence length="181" mass="21169">MIAFTICFIKKGDRILLLNRNKPSWMGMWNGVGGKLEPGETPRESMLREIKEETGIVPERLYFKGLVTWLTDSRKTGGMYTYMAELPEEFHYPTPIQTDEGILDWKELGWIMHPDNRGIVYNIPKSLEKILFDEHCYDHTCTYQNGELVRHDSVRIEPDIENITDANLLEERICMNFKLVK</sequence>
<reference evidence="5 6" key="1">
    <citation type="submission" date="2023-03" db="EMBL/GenBank/DDBJ databases">
        <title>Bacillus Genome Sequencing.</title>
        <authorList>
            <person name="Dunlap C."/>
        </authorList>
    </citation>
    <scope>NUCLEOTIDE SEQUENCE [LARGE SCALE GENOMIC DNA]</scope>
    <source>
        <strain evidence="5 6">BD-525</strain>
    </source>
</reference>
<keyword evidence="3" id="KW-0460">Magnesium</keyword>
<evidence type="ECO:0000256" key="3">
    <source>
        <dbReference type="ARBA" id="ARBA00022842"/>
    </source>
</evidence>
<dbReference type="PRINTS" id="PR00502">
    <property type="entry name" value="NUDIXFAMILY"/>
</dbReference>
<evidence type="ECO:0000313" key="6">
    <source>
        <dbReference type="Proteomes" id="UP001344632"/>
    </source>
</evidence>
<evidence type="ECO:0000259" key="4">
    <source>
        <dbReference type="PROSITE" id="PS51462"/>
    </source>
</evidence>
<dbReference type="PANTHER" id="PTHR43222">
    <property type="entry name" value="NUDIX HYDROLASE 23"/>
    <property type="match status" value="1"/>
</dbReference>
<keyword evidence="6" id="KW-1185">Reference proteome</keyword>
<comment type="cofactor">
    <cofactor evidence="1">
        <name>Mg(2+)</name>
        <dbReference type="ChEBI" id="CHEBI:18420"/>
    </cofactor>
</comment>
<dbReference type="CDD" id="cd18886">
    <property type="entry name" value="NUDIX_MutT_Nudt1"/>
    <property type="match status" value="1"/>
</dbReference>
<dbReference type="SUPFAM" id="SSF55811">
    <property type="entry name" value="Nudix"/>
    <property type="match status" value="1"/>
</dbReference>
<organism evidence="5 6">
    <name type="scientific">Paenibacillus dokdonensis</name>
    <dbReference type="NCBI Taxonomy" id="2567944"/>
    <lineage>
        <taxon>Bacteria</taxon>
        <taxon>Bacillati</taxon>
        <taxon>Bacillota</taxon>
        <taxon>Bacilli</taxon>
        <taxon>Bacillales</taxon>
        <taxon>Paenibacillaceae</taxon>
        <taxon>Paenibacillus</taxon>
    </lineage>
</organism>
<keyword evidence="2" id="KW-0378">Hydrolase</keyword>
<dbReference type="InterPro" id="IPR020476">
    <property type="entry name" value="Nudix_hydrolase"/>
</dbReference>
<proteinExistence type="predicted"/>
<dbReference type="InterPro" id="IPR015797">
    <property type="entry name" value="NUDIX_hydrolase-like_dom_sf"/>
</dbReference>
<dbReference type="Proteomes" id="UP001344632">
    <property type="component" value="Unassembled WGS sequence"/>
</dbReference>
<dbReference type="EMBL" id="JARLKZ010000006">
    <property type="protein sequence ID" value="MEC0240335.1"/>
    <property type="molecule type" value="Genomic_DNA"/>
</dbReference>
<accession>A0ABU6GKR5</accession>
<dbReference type="Gene3D" id="3.90.79.10">
    <property type="entry name" value="Nucleoside Triphosphate Pyrophosphohydrolase"/>
    <property type="match status" value="1"/>
</dbReference>
<dbReference type="PROSITE" id="PS51462">
    <property type="entry name" value="NUDIX"/>
    <property type="match status" value="1"/>
</dbReference>
<dbReference type="InterPro" id="IPR000086">
    <property type="entry name" value="NUDIX_hydrolase_dom"/>
</dbReference>